<evidence type="ECO:0000313" key="7">
    <source>
        <dbReference type="Proteomes" id="UP000183670"/>
    </source>
</evidence>
<keyword evidence="2" id="KW-0732">Signal</keyword>
<evidence type="ECO:0000259" key="3">
    <source>
        <dbReference type="Pfam" id="PF10988"/>
    </source>
</evidence>
<feature type="region of interest" description="Disordered" evidence="1">
    <location>
        <begin position="237"/>
        <end position="263"/>
    </location>
</feature>
<dbReference type="InterPro" id="IPR021255">
    <property type="entry name" value="DUF2807"/>
</dbReference>
<protein>
    <submittedName>
        <fullName evidence="4">Putative auto-transporter adhesin, head GIN domain</fullName>
    </submittedName>
</protein>
<feature type="domain" description="Putative auto-transporter adhesin head GIN" evidence="3">
    <location>
        <begin position="42"/>
        <end position="248"/>
    </location>
</feature>
<feature type="signal peptide" evidence="2">
    <location>
        <begin position="1"/>
        <end position="23"/>
    </location>
</feature>
<organism evidence="4 7">
    <name type="scientific">Bacteroides ovatus</name>
    <dbReference type="NCBI Taxonomy" id="28116"/>
    <lineage>
        <taxon>Bacteria</taxon>
        <taxon>Pseudomonadati</taxon>
        <taxon>Bacteroidota</taxon>
        <taxon>Bacteroidia</taxon>
        <taxon>Bacteroidales</taxon>
        <taxon>Bacteroidaceae</taxon>
        <taxon>Bacteroides</taxon>
    </lineage>
</organism>
<dbReference type="Gene3D" id="2.160.20.120">
    <property type="match status" value="1"/>
</dbReference>
<dbReference type="Proteomes" id="UP000181870">
    <property type="component" value="Unassembled WGS sequence"/>
</dbReference>
<dbReference type="EMBL" id="FNDO01000034">
    <property type="protein sequence ID" value="SDI25681.1"/>
    <property type="molecule type" value="Genomic_DNA"/>
</dbReference>
<dbReference type="AlphaFoldDB" id="A0A1G6G5Y2"/>
<dbReference type="EMBL" id="FMYE01000021">
    <property type="protein sequence ID" value="SDB77390.1"/>
    <property type="molecule type" value="Genomic_DNA"/>
</dbReference>
<evidence type="ECO:0000313" key="6">
    <source>
        <dbReference type="Proteomes" id="UP000181870"/>
    </source>
</evidence>
<evidence type="ECO:0000256" key="2">
    <source>
        <dbReference type="SAM" id="SignalP"/>
    </source>
</evidence>
<name>A0A1G6G5Y2_BACOV</name>
<proteinExistence type="predicted"/>
<evidence type="ECO:0000313" key="4">
    <source>
        <dbReference type="EMBL" id="SDB77390.1"/>
    </source>
</evidence>
<evidence type="ECO:0000313" key="5">
    <source>
        <dbReference type="EMBL" id="SDI25681.1"/>
    </source>
</evidence>
<dbReference type="RefSeq" id="WP_074558313.1">
    <property type="nucleotide sequence ID" value="NZ_FMYE01000021.1"/>
</dbReference>
<sequence length="263" mass="27642">MKSFNVTSMLVVLMFLCFTGIQAQTVTPSKKYITKELNNVSNFSSIRVLGSPDVEYRQSSDSKTTVSIYGSDNLVDLLEVSTVNGVLQVNIKKGVKILSGERRLKVIASSPSLDDVDIKGSADVYLKGTLKGADLNLNITGSGDIEAENLQYTNLSAFVKGSGDINVKNVKATTVKTIVSGSGDVEMKGSTQMAMLTVNGSGDISADKLTATNVVATVSGSGDISCYASKQLDAKASGSGDIEYKGNPSIVNKQGKKDSISGK</sequence>
<feature type="chain" id="PRO_5010470437" evidence="2">
    <location>
        <begin position="24"/>
        <end position="263"/>
    </location>
</feature>
<dbReference type="PANTHER" id="PTHR39200">
    <property type="entry name" value="HYPOTHETICAL EXPORTED PROTEIN"/>
    <property type="match status" value="1"/>
</dbReference>
<reference evidence="6 7" key="1">
    <citation type="submission" date="2016-10" db="EMBL/GenBank/DDBJ databases">
        <authorList>
            <person name="de Groot N.N."/>
        </authorList>
    </citation>
    <scope>NUCLEOTIDE SEQUENCE [LARGE SCALE GENOMIC DNA]</scope>
    <source>
        <strain evidence="4 7">NLAE-zl-C500</strain>
        <strain evidence="5 6">NLAE-zl-C57</strain>
    </source>
</reference>
<evidence type="ECO:0000256" key="1">
    <source>
        <dbReference type="SAM" id="MobiDB-lite"/>
    </source>
</evidence>
<gene>
    <name evidence="4" type="ORF">SAMN05192581_102131</name>
    <name evidence="5" type="ORF">SAMN05192582_10346</name>
</gene>
<dbReference type="PANTHER" id="PTHR39200:SF1">
    <property type="entry name" value="AUTO-TRANSPORTER ADHESIN HEAD GIN DOMAIN-CONTAINING PROTEIN-RELATED"/>
    <property type="match status" value="1"/>
</dbReference>
<dbReference type="Pfam" id="PF10988">
    <property type="entry name" value="DUF2807"/>
    <property type="match status" value="1"/>
</dbReference>
<dbReference type="Proteomes" id="UP000183670">
    <property type="component" value="Unassembled WGS sequence"/>
</dbReference>
<accession>A0A1G6G5Y2</accession>